<reference evidence="2" key="1">
    <citation type="journal article" date="2022" name="Mol. Ecol. Resour.">
        <title>The genomes of chicory, endive, great burdock and yacon provide insights into Asteraceae palaeo-polyploidization history and plant inulin production.</title>
        <authorList>
            <person name="Fan W."/>
            <person name="Wang S."/>
            <person name="Wang H."/>
            <person name="Wang A."/>
            <person name="Jiang F."/>
            <person name="Liu H."/>
            <person name="Zhao H."/>
            <person name="Xu D."/>
            <person name="Zhang Y."/>
        </authorList>
    </citation>
    <scope>NUCLEOTIDE SEQUENCE [LARGE SCALE GENOMIC DNA]</scope>
    <source>
        <strain evidence="2">cv. Niubang</strain>
    </source>
</reference>
<reference evidence="1 2" key="2">
    <citation type="journal article" date="2022" name="Mol. Ecol. Resour.">
        <title>The genomes of chicory, endive, great burdock and yacon provide insights into Asteraceae paleo-polyploidization history and plant inulin production.</title>
        <authorList>
            <person name="Fan W."/>
            <person name="Wang S."/>
            <person name="Wang H."/>
            <person name="Wang A."/>
            <person name="Jiang F."/>
            <person name="Liu H."/>
            <person name="Zhao H."/>
            <person name="Xu D."/>
            <person name="Zhang Y."/>
        </authorList>
    </citation>
    <scope>NUCLEOTIDE SEQUENCE [LARGE SCALE GENOMIC DNA]</scope>
    <source>
        <strain evidence="2">cv. Niubang</strain>
    </source>
</reference>
<name>A0ACB8ZLW5_ARCLA</name>
<evidence type="ECO:0000313" key="1">
    <source>
        <dbReference type="EMBL" id="KAI3697135.1"/>
    </source>
</evidence>
<dbReference type="Proteomes" id="UP001055879">
    <property type="component" value="Linkage Group LG10"/>
</dbReference>
<gene>
    <name evidence="1" type="ORF">L6452_29915</name>
</gene>
<comment type="caution">
    <text evidence="1">The sequence shown here is derived from an EMBL/GenBank/DDBJ whole genome shotgun (WGS) entry which is preliminary data.</text>
</comment>
<protein>
    <submittedName>
        <fullName evidence="1">Uncharacterized protein</fullName>
    </submittedName>
</protein>
<organism evidence="1 2">
    <name type="scientific">Arctium lappa</name>
    <name type="common">Greater burdock</name>
    <name type="synonym">Lappa major</name>
    <dbReference type="NCBI Taxonomy" id="4217"/>
    <lineage>
        <taxon>Eukaryota</taxon>
        <taxon>Viridiplantae</taxon>
        <taxon>Streptophyta</taxon>
        <taxon>Embryophyta</taxon>
        <taxon>Tracheophyta</taxon>
        <taxon>Spermatophyta</taxon>
        <taxon>Magnoliopsida</taxon>
        <taxon>eudicotyledons</taxon>
        <taxon>Gunneridae</taxon>
        <taxon>Pentapetalae</taxon>
        <taxon>asterids</taxon>
        <taxon>campanulids</taxon>
        <taxon>Asterales</taxon>
        <taxon>Asteraceae</taxon>
        <taxon>Carduoideae</taxon>
        <taxon>Cardueae</taxon>
        <taxon>Arctiinae</taxon>
        <taxon>Arctium</taxon>
    </lineage>
</organism>
<proteinExistence type="predicted"/>
<keyword evidence="2" id="KW-1185">Reference proteome</keyword>
<dbReference type="EMBL" id="CM042056">
    <property type="protein sequence ID" value="KAI3697135.1"/>
    <property type="molecule type" value="Genomic_DNA"/>
</dbReference>
<accession>A0ACB8ZLW5</accession>
<evidence type="ECO:0000313" key="2">
    <source>
        <dbReference type="Proteomes" id="UP001055879"/>
    </source>
</evidence>
<sequence>MITVYAAPPWKISSNLIDRSYEYYLLRLIRFKSIDGAPVDSSRRPTDLVQEHLRRLYKWMFGFNKQLRLAGSSILK</sequence>